<dbReference type="EMBL" id="AF161340">
    <property type="protein sequence ID" value="AAF28900.1"/>
    <property type="molecule type" value="mRNA"/>
</dbReference>
<feature type="compositionally biased region" description="Polar residues" evidence="1">
    <location>
        <begin position="14"/>
        <end position="31"/>
    </location>
</feature>
<evidence type="ECO:0000313" key="2">
    <source>
        <dbReference type="EMBL" id="AAF28900.1"/>
    </source>
</evidence>
<name>Q9P0F9_HUMAN</name>
<feature type="region of interest" description="Disordered" evidence="1">
    <location>
        <begin position="1"/>
        <end position="38"/>
    </location>
</feature>
<dbReference type="AlphaFoldDB" id="Q9P0F9"/>
<evidence type="ECO:0000256" key="1">
    <source>
        <dbReference type="SAM" id="MobiDB-lite"/>
    </source>
</evidence>
<accession>Q9P0F9</accession>
<reference evidence="2" key="1">
    <citation type="submission" date="1999-05" db="EMBL/GenBank/DDBJ databases">
        <title>Human partial CDS cloned from cd34+ stem cells.</title>
        <authorList>
            <person name="Zhang Q.H."/>
            <person name="Ye M."/>
            <person name="Zhou J."/>
            <person name="Shen Y."/>
            <person name="Wu X.Y."/>
            <person name="Guan Z.Q."/>
            <person name="Wang L."/>
            <person name="Fan H.Y."/>
            <person name="Mao Y.F."/>
            <person name="Dai M."/>
            <person name="Huang Q.H."/>
            <person name="Chen S.J."/>
            <person name="Chen Z."/>
        </authorList>
    </citation>
    <scope>NUCLEOTIDE SEQUENCE</scope>
    <source>
        <tissue evidence="2">Cord blood</tissue>
    </source>
</reference>
<feature type="non-terminal residue" evidence="2">
    <location>
        <position position="1"/>
    </location>
</feature>
<protein>
    <submittedName>
        <fullName evidence="2">HSPC077</fullName>
    </submittedName>
</protein>
<sequence length="131" mass="13926">AAEGDRDLVCSPLPSWSSGNPGPTENQSPEEMSQDKGLTCLSSSCGVTWSVAPTTPTSIPSVGETELIPLDSLVPEMCAPLLKDSHCKDEKPEGYTGELKEAGVQEMARGNLLSVAWFNLKYQCSDTGCMT</sequence>
<proteinExistence type="evidence at transcript level"/>
<organism evidence="2">
    <name type="scientific">Homo sapiens</name>
    <name type="common">Human</name>
    <dbReference type="NCBI Taxonomy" id="9606"/>
    <lineage>
        <taxon>Eukaryota</taxon>
        <taxon>Metazoa</taxon>
        <taxon>Chordata</taxon>
        <taxon>Craniata</taxon>
        <taxon>Vertebrata</taxon>
        <taxon>Euteleostomi</taxon>
        <taxon>Mammalia</taxon>
        <taxon>Eutheria</taxon>
        <taxon>Euarchontoglires</taxon>
        <taxon>Primates</taxon>
        <taxon>Haplorrhini</taxon>
        <taxon>Catarrhini</taxon>
        <taxon>Hominidae</taxon>
        <taxon>Homo</taxon>
    </lineage>
</organism>